<dbReference type="AlphaFoldDB" id="D6LIK5"/>
<sequence>MNKLILSLINQFMVEHQDEIVEVITNPDGDLSKQWIEQGNSVKEYLGQENNNLKN</sequence>
<proteinExistence type="predicted"/>
<organism evidence="1 2">
    <name type="scientific">Fusobacterium periodonticum 1_1_41FAA</name>
    <dbReference type="NCBI Taxonomy" id="469621"/>
    <lineage>
        <taxon>Bacteria</taxon>
        <taxon>Fusobacteriati</taxon>
        <taxon>Fusobacteriota</taxon>
        <taxon>Fusobacteriia</taxon>
        <taxon>Fusobacteriales</taxon>
        <taxon>Fusobacteriaceae</taxon>
        <taxon>Fusobacterium</taxon>
    </lineage>
</organism>
<name>D6LIK5_9FUSO</name>
<accession>D6LIK5</accession>
<dbReference type="Proteomes" id="UP000003964">
    <property type="component" value="Unassembled WGS sequence"/>
</dbReference>
<evidence type="ECO:0000313" key="1">
    <source>
        <dbReference type="EMBL" id="EFG28231.2"/>
    </source>
</evidence>
<reference evidence="1 2" key="1">
    <citation type="submission" date="2010-03" db="EMBL/GenBank/DDBJ databases">
        <title>The Genome Sequence of Fusobacterium sp. 1_1_41FAA.</title>
        <authorList>
            <consortium name="The Broad Institute Genome Sequencing Platform"/>
            <person name="Ward D."/>
            <person name="Earl A."/>
            <person name="Feldgarden M."/>
            <person name="Gevers D."/>
            <person name="Young S.K."/>
            <person name="Zeng Q."/>
            <person name="Koehrsen M."/>
            <person name="Alvarado L."/>
            <person name="Berlin A."/>
            <person name="Borenstein D."/>
            <person name="Chapman S."/>
            <person name="Chen Z."/>
            <person name="Engels R."/>
            <person name="Freedman E."/>
            <person name="Gellesch M."/>
            <person name="Goldberg J."/>
            <person name="Griggs A."/>
            <person name="Gujja S."/>
            <person name="Heilman E."/>
            <person name="Heiman D."/>
            <person name="Hepburn T."/>
            <person name="Howarth C."/>
            <person name="Jen D."/>
            <person name="Larson L."/>
            <person name="Mehta T."/>
            <person name="Park D."/>
            <person name="Pearson M."/>
            <person name="Richards J."/>
            <person name="Roberts A."/>
            <person name="Saif S."/>
            <person name="Shea T."/>
            <person name="Shenoy N."/>
            <person name="Sisk P."/>
            <person name="Stolte C."/>
            <person name="Sykes S."/>
            <person name="Walk T."/>
            <person name="White J."/>
            <person name="Yandava C."/>
            <person name="Strauss J.C."/>
            <person name="Ambrose C.E."/>
            <person name="Allen-Vercoe E."/>
            <person name="Haas B."/>
            <person name="Henn M.R."/>
            <person name="Nusbaum C."/>
            <person name="Birren B."/>
        </authorList>
    </citation>
    <scope>NUCLEOTIDE SEQUENCE [LARGE SCALE GENOMIC DNA]</scope>
    <source>
        <strain evidence="1 2">1_1_41FAA</strain>
    </source>
</reference>
<gene>
    <name evidence="1" type="ORF">HMPREF0400_01570</name>
</gene>
<evidence type="ECO:0000313" key="2">
    <source>
        <dbReference type="Proteomes" id="UP000003964"/>
    </source>
</evidence>
<dbReference type="RefSeq" id="WP_008821489.1">
    <property type="nucleotide sequence ID" value="NZ_GG770383.1"/>
</dbReference>
<dbReference type="EMBL" id="GG770383">
    <property type="protein sequence ID" value="EFG28231.2"/>
    <property type="molecule type" value="Genomic_DNA"/>
</dbReference>
<protein>
    <submittedName>
        <fullName evidence="1">Uncharacterized protein</fullName>
    </submittedName>
</protein>